<proteinExistence type="predicted"/>
<protein>
    <submittedName>
        <fullName evidence="1">Uncharacterized protein</fullName>
    </submittedName>
</protein>
<dbReference type="Proteomes" id="UP000026915">
    <property type="component" value="Chromosome 5"/>
</dbReference>
<evidence type="ECO:0000313" key="2">
    <source>
        <dbReference type="Proteomes" id="UP000026915"/>
    </source>
</evidence>
<keyword evidence="2" id="KW-1185">Reference proteome</keyword>
<organism evidence="1 2">
    <name type="scientific">Theobroma cacao</name>
    <name type="common">Cacao</name>
    <name type="synonym">Cocoa</name>
    <dbReference type="NCBI Taxonomy" id="3641"/>
    <lineage>
        <taxon>Eukaryota</taxon>
        <taxon>Viridiplantae</taxon>
        <taxon>Streptophyta</taxon>
        <taxon>Embryophyta</taxon>
        <taxon>Tracheophyta</taxon>
        <taxon>Spermatophyta</taxon>
        <taxon>Magnoliopsida</taxon>
        <taxon>eudicotyledons</taxon>
        <taxon>Gunneridae</taxon>
        <taxon>Pentapetalae</taxon>
        <taxon>rosids</taxon>
        <taxon>malvids</taxon>
        <taxon>Malvales</taxon>
        <taxon>Malvaceae</taxon>
        <taxon>Byttnerioideae</taxon>
        <taxon>Theobroma</taxon>
    </lineage>
</organism>
<name>A0A061ER50_THECC</name>
<sequence length="80" mass="8854">MCRPHPPALDLAINQQLENKTLVLELDPASLFMIMSISPTISPCSIALKTFDSLCSAYHYHPSLVLLCIAYIEPGPIQEE</sequence>
<dbReference type="Gramene" id="EOY07128">
    <property type="protein sequence ID" value="EOY07128"/>
    <property type="gene ID" value="TCM_021640"/>
</dbReference>
<dbReference type="HOGENOM" id="CLU_2594625_0_0_1"/>
<evidence type="ECO:0000313" key="1">
    <source>
        <dbReference type="EMBL" id="EOY07128.1"/>
    </source>
</evidence>
<dbReference type="EMBL" id="CM001883">
    <property type="protein sequence ID" value="EOY07128.1"/>
    <property type="molecule type" value="Genomic_DNA"/>
</dbReference>
<accession>A0A061ER50</accession>
<reference evidence="1 2" key="1">
    <citation type="journal article" date="2013" name="Genome Biol.">
        <title>The genome sequence of the most widely cultivated cacao type and its use to identify candidate genes regulating pod color.</title>
        <authorList>
            <person name="Motamayor J.C."/>
            <person name="Mockaitis K."/>
            <person name="Schmutz J."/>
            <person name="Haiminen N."/>
            <person name="Iii D.L."/>
            <person name="Cornejo O."/>
            <person name="Findley S.D."/>
            <person name="Zheng P."/>
            <person name="Utro F."/>
            <person name="Royaert S."/>
            <person name="Saski C."/>
            <person name="Jenkins J."/>
            <person name="Podicheti R."/>
            <person name="Zhao M."/>
            <person name="Scheffler B.E."/>
            <person name="Stack J.C."/>
            <person name="Feltus F.A."/>
            <person name="Mustiga G.M."/>
            <person name="Amores F."/>
            <person name="Phillips W."/>
            <person name="Marelli J.P."/>
            <person name="May G.D."/>
            <person name="Shapiro H."/>
            <person name="Ma J."/>
            <person name="Bustamante C.D."/>
            <person name="Schnell R.J."/>
            <person name="Main D."/>
            <person name="Gilbert D."/>
            <person name="Parida L."/>
            <person name="Kuhn D.N."/>
        </authorList>
    </citation>
    <scope>NUCLEOTIDE SEQUENCE [LARGE SCALE GENOMIC DNA]</scope>
    <source>
        <strain evidence="2">cv. Matina 1-6</strain>
    </source>
</reference>
<gene>
    <name evidence="1" type="ORF">TCM_021640</name>
</gene>
<dbReference type="AlphaFoldDB" id="A0A061ER50"/>
<dbReference type="InParanoid" id="A0A061ER50"/>